<dbReference type="Proteomes" id="UP000321393">
    <property type="component" value="Unassembled WGS sequence"/>
</dbReference>
<evidence type="ECO:0000313" key="2">
    <source>
        <dbReference type="EMBL" id="KAA0025364.1"/>
    </source>
</evidence>
<gene>
    <name evidence="2" type="ORF">E6C27_scaffold1204G00480</name>
</gene>
<dbReference type="AlphaFoldDB" id="A0A5A7SI96"/>
<dbReference type="OrthoDB" id="1938712at2759"/>
<accession>A0A5A7SI96</accession>
<reference evidence="2 3" key="1">
    <citation type="submission" date="2019-08" db="EMBL/GenBank/DDBJ databases">
        <title>Draft genome sequences of two oriental melons (Cucumis melo L. var makuwa).</title>
        <authorList>
            <person name="Kwon S.-Y."/>
        </authorList>
    </citation>
    <scope>NUCLEOTIDE SEQUENCE [LARGE SCALE GENOMIC DNA]</scope>
    <source>
        <strain evidence="3">cv. SW 3</strain>
        <tissue evidence="2">Leaf</tissue>
    </source>
</reference>
<dbReference type="PANTHER" id="PTHR15503:SF45">
    <property type="entry name" value="RNA-DIRECTED DNA POLYMERASE HOMOLOG"/>
    <property type="match status" value="1"/>
</dbReference>
<dbReference type="SUPFAM" id="SSF56672">
    <property type="entry name" value="DNA/RNA polymerases"/>
    <property type="match status" value="1"/>
</dbReference>
<organism evidence="2 3">
    <name type="scientific">Cucumis melo var. makuwa</name>
    <name type="common">Oriental melon</name>
    <dbReference type="NCBI Taxonomy" id="1194695"/>
    <lineage>
        <taxon>Eukaryota</taxon>
        <taxon>Viridiplantae</taxon>
        <taxon>Streptophyta</taxon>
        <taxon>Embryophyta</taxon>
        <taxon>Tracheophyta</taxon>
        <taxon>Spermatophyta</taxon>
        <taxon>Magnoliopsida</taxon>
        <taxon>eudicotyledons</taxon>
        <taxon>Gunneridae</taxon>
        <taxon>Pentapetalae</taxon>
        <taxon>rosids</taxon>
        <taxon>fabids</taxon>
        <taxon>Cucurbitales</taxon>
        <taxon>Cucurbitaceae</taxon>
        <taxon>Benincaseae</taxon>
        <taxon>Cucumis</taxon>
    </lineage>
</organism>
<protein>
    <submittedName>
        <fullName evidence="2">Retrotransposon protein</fullName>
    </submittedName>
</protein>
<feature type="region of interest" description="Disordered" evidence="1">
    <location>
        <begin position="134"/>
        <end position="177"/>
    </location>
</feature>
<evidence type="ECO:0000256" key="1">
    <source>
        <dbReference type="SAM" id="MobiDB-lite"/>
    </source>
</evidence>
<sequence length="177" mass="20637">MIRIWTVSILKARKLIKKGHIAYLALDNQETRNDLRSVPIICELDVFPKKMNGLSLKREIEFTIEVVARTTPISQTLYYMAPSELKGLKDQLKELLKKGYIRSSNSPWRAPVLFVGGEKKFVLSSHLDFPTESRQIDGKYSRESSDEDEVKGNRRTSKDNVRQDRDKRHQERICTWK</sequence>
<comment type="caution">
    <text evidence="2">The sequence shown here is derived from an EMBL/GenBank/DDBJ whole genome shotgun (WGS) entry which is preliminary data.</text>
</comment>
<dbReference type="InterPro" id="IPR032567">
    <property type="entry name" value="RTL1-rel"/>
</dbReference>
<name>A0A5A7SI96_CUCMM</name>
<dbReference type="InterPro" id="IPR043502">
    <property type="entry name" value="DNA/RNA_pol_sf"/>
</dbReference>
<evidence type="ECO:0000313" key="3">
    <source>
        <dbReference type="Proteomes" id="UP000321393"/>
    </source>
</evidence>
<dbReference type="Gene3D" id="3.10.10.10">
    <property type="entry name" value="HIV Type 1 Reverse Transcriptase, subunit A, domain 1"/>
    <property type="match status" value="1"/>
</dbReference>
<dbReference type="EMBL" id="SSTE01023254">
    <property type="protein sequence ID" value="KAA0025364.1"/>
    <property type="molecule type" value="Genomic_DNA"/>
</dbReference>
<proteinExistence type="predicted"/>
<dbReference type="PANTHER" id="PTHR15503">
    <property type="entry name" value="LDOC1 RELATED"/>
    <property type="match status" value="1"/>
</dbReference>